<feature type="region of interest" description="Disordered" evidence="1">
    <location>
        <begin position="149"/>
        <end position="175"/>
    </location>
</feature>
<sequence>SPEAAREITLPPVYSDTNDWRADWQLQFAPAVSLYEPIRCCGWLPLATLPDSGLRALMLLRGRLALCSAGRGRRSAGIMYIIPTRLTLLDTRPCKPGLGLLSRHRSIRNSASKCANQRRTGSLAYHSSHCAAARLLAIRILTDDARPGASVRLKTSQQQQQQKGTGRGRGQRTRQMLINARTLAAKTREARRLARERRNRGRAAASSSENNLQHASFTSTVESSRRRLRELSMALAGAAPLSSRIWSAEEDTVLLFCHLAYPACPSGWLRLARTVRSRLGQSVCARFNLLFRGRRSFESLRRVRDSLLVRLRHSAAVRAWLVPAPGSLAPQSAQSPPLAGDKAWREPHFRRIVLGLLHRDEAVELLNLTPPMMQPDAEMLDESATAPKIDDNFADEASSAEEGSRRSCLMIGGLLSWAATKPLIESVSSRTRKPTWTLGRKLTLASREVINAYPVELAESALSRLCRYSELLGESPLVRAKHGDAMSVTSRRLKLRQGSSVACPPAVDAYFNGCAELNRSVLLGNQLLSESADVEVNGPVAALCAAACLDSSLLQYEWQWSLERLNFLTLGISSDLFNEAVGFVADAGIDDIGGASDNSRILRALLDCGSSSVGICTDGVCGLSPAELRRRLGLAADTCGLTDRCVQQRQLADLDAELMRLIEARAVFLVGYNMPYLVHRKHMRACLVNLNPRGLQQKLLVGNEKRQFCPHAHWYRTDLAHTIGPTSSSSPHPVLRTDFCLRPARIMVCRLACLSRKVSRPLAVVSSSLAPGRPGPTLVTGRSVQDCCSTLRQLGCPHSAICWCHQWLPLQLQQAAGSPAADKPCRKPAARAVGLTGAQLMALHAVADAVGAASAVSAVVKRRRRRRHRRRRETVGVGGGQGGNVGVATAGPAAAAGGASARRHCVVNHLLSDEMQPMQQLEC</sequence>
<organism evidence="3 4">
    <name type="scientific">Macrostomum lignano</name>
    <dbReference type="NCBI Taxonomy" id="282301"/>
    <lineage>
        <taxon>Eukaryota</taxon>
        <taxon>Metazoa</taxon>
        <taxon>Spiralia</taxon>
        <taxon>Lophotrochozoa</taxon>
        <taxon>Platyhelminthes</taxon>
        <taxon>Rhabditophora</taxon>
        <taxon>Macrostomorpha</taxon>
        <taxon>Macrostomida</taxon>
        <taxon>Macrostomidae</taxon>
        <taxon>Macrostomum</taxon>
    </lineage>
</organism>
<reference evidence="4" key="1">
    <citation type="submission" date="2016-11" db="UniProtKB">
        <authorList>
            <consortium name="WormBaseParasite"/>
        </authorList>
    </citation>
    <scope>IDENTIFICATION</scope>
</reference>
<evidence type="ECO:0000256" key="2">
    <source>
        <dbReference type="SAM" id="Phobius"/>
    </source>
</evidence>
<feature type="region of interest" description="Disordered" evidence="1">
    <location>
        <begin position="861"/>
        <end position="889"/>
    </location>
</feature>
<accession>A0A1I8FMK4</accession>
<dbReference type="InterPro" id="IPR009057">
    <property type="entry name" value="Homeodomain-like_sf"/>
</dbReference>
<evidence type="ECO:0000313" key="4">
    <source>
        <dbReference type="WBParaSite" id="maker-unitig_39046-snap-gene-0.2-mRNA-1"/>
    </source>
</evidence>
<keyword evidence="3" id="KW-1185">Reference proteome</keyword>
<evidence type="ECO:0000313" key="3">
    <source>
        <dbReference type="Proteomes" id="UP000095280"/>
    </source>
</evidence>
<keyword evidence="2" id="KW-0812">Transmembrane</keyword>
<feature type="compositionally biased region" description="Polar residues" evidence="1">
    <location>
        <begin position="206"/>
        <end position="219"/>
    </location>
</feature>
<protein>
    <submittedName>
        <fullName evidence="4">Myb-like domain-containing protein</fullName>
    </submittedName>
</protein>
<dbReference type="SUPFAM" id="SSF46689">
    <property type="entry name" value="Homeodomain-like"/>
    <property type="match status" value="1"/>
</dbReference>
<dbReference type="AlphaFoldDB" id="A0A1I8FMK4"/>
<keyword evidence="2" id="KW-1133">Transmembrane helix</keyword>
<name>A0A1I8FMK4_9PLAT</name>
<evidence type="ECO:0000256" key="1">
    <source>
        <dbReference type="SAM" id="MobiDB-lite"/>
    </source>
</evidence>
<keyword evidence="2" id="KW-0472">Membrane</keyword>
<proteinExistence type="predicted"/>
<dbReference type="Proteomes" id="UP000095280">
    <property type="component" value="Unplaced"/>
</dbReference>
<feature type="region of interest" description="Disordered" evidence="1">
    <location>
        <begin position="188"/>
        <end position="219"/>
    </location>
</feature>
<feature type="compositionally biased region" description="Basic residues" evidence="1">
    <location>
        <begin position="861"/>
        <end position="872"/>
    </location>
</feature>
<feature type="transmembrane region" description="Helical" evidence="2">
    <location>
        <begin position="841"/>
        <end position="860"/>
    </location>
</feature>
<feature type="compositionally biased region" description="Gly residues" evidence="1">
    <location>
        <begin position="876"/>
        <end position="885"/>
    </location>
</feature>
<dbReference type="WBParaSite" id="maker-unitig_39046-snap-gene-0.2-mRNA-1">
    <property type="protein sequence ID" value="maker-unitig_39046-snap-gene-0.2-mRNA-1"/>
    <property type="gene ID" value="maker-unitig_39046-snap-gene-0.2"/>
</dbReference>